<gene>
    <name evidence="1" type="ORF">DY000_02047644</name>
</gene>
<dbReference type="EMBL" id="QGKV02000297">
    <property type="protein sequence ID" value="KAF3609869.1"/>
    <property type="molecule type" value="Genomic_DNA"/>
</dbReference>
<evidence type="ECO:0000313" key="2">
    <source>
        <dbReference type="Proteomes" id="UP000266723"/>
    </source>
</evidence>
<proteinExistence type="predicted"/>
<keyword evidence="2" id="KW-1185">Reference proteome</keyword>
<protein>
    <submittedName>
        <fullName evidence="1">Uncharacterized protein</fullName>
    </submittedName>
</protein>
<sequence length="103" mass="11775">MKIYQKIALTILMKHAKNQIQIRRVGTPLCLPGGWESEWVWVMSECLVQHDDAWVEVRWPGLSPVTFPATFPATFPVDRFAPKIKFSRLCGLGLVSSVFQLLF</sequence>
<dbReference type="Proteomes" id="UP000266723">
    <property type="component" value="Unassembled WGS sequence"/>
</dbReference>
<reference evidence="1 2" key="1">
    <citation type="journal article" date="2020" name="BMC Genomics">
        <title>Intraspecific diversification of the crop wild relative Brassica cretica Lam. using demographic model selection.</title>
        <authorList>
            <person name="Kioukis A."/>
            <person name="Michalopoulou V.A."/>
            <person name="Briers L."/>
            <person name="Pirintsos S."/>
            <person name="Studholme D.J."/>
            <person name="Pavlidis P."/>
            <person name="Sarris P.F."/>
        </authorList>
    </citation>
    <scope>NUCLEOTIDE SEQUENCE [LARGE SCALE GENOMIC DNA]</scope>
    <source>
        <strain evidence="2">cv. PFS-1207/04</strain>
    </source>
</reference>
<evidence type="ECO:0000313" key="1">
    <source>
        <dbReference type="EMBL" id="KAF3609869.1"/>
    </source>
</evidence>
<comment type="caution">
    <text evidence="1">The sequence shown here is derived from an EMBL/GenBank/DDBJ whole genome shotgun (WGS) entry which is preliminary data.</text>
</comment>
<organism evidence="1 2">
    <name type="scientific">Brassica cretica</name>
    <name type="common">Mustard</name>
    <dbReference type="NCBI Taxonomy" id="69181"/>
    <lineage>
        <taxon>Eukaryota</taxon>
        <taxon>Viridiplantae</taxon>
        <taxon>Streptophyta</taxon>
        <taxon>Embryophyta</taxon>
        <taxon>Tracheophyta</taxon>
        <taxon>Spermatophyta</taxon>
        <taxon>Magnoliopsida</taxon>
        <taxon>eudicotyledons</taxon>
        <taxon>Gunneridae</taxon>
        <taxon>Pentapetalae</taxon>
        <taxon>rosids</taxon>
        <taxon>malvids</taxon>
        <taxon>Brassicales</taxon>
        <taxon>Brassicaceae</taxon>
        <taxon>Brassiceae</taxon>
        <taxon>Brassica</taxon>
    </lineage>
</organism>
<name>A0ABQ7F263_BRACR</name>
<accession>A0ABQ7F263</accession>